<gene>
    <name evidence="1" type="ORF">BU25DRAFT_81804</name>
</gene>
<sequence>MTQQATSTTIGAQTAAATPLPSLIVANFACMYRMSHYHLSNTIFLPSRISHLLSNHLIANQTLCCFEQTKPCIRT</sequence>
<protein>
    <submittedName>
        <fullName evidence="1">Uncharacterized protein</fullName>
    </submittedName>
</protein>
<evidence type="ECO:0000313" key="1">
    <source>
        <dbReference type="EMBL" id="KAF2632753.1"/>
    </source>
</evidence>
<evidence type="ECO:0000313" key="2">
    <source>
        <dbReference type="Proteomes" id="UP000799754"/>
    </source>
</evidence>
<dbReference type="EMBL" id="MU006702">
    <property type="protein sequence ID" value="KAF2632753.1"/>
    <property type="molecule type" value="Genomic_DNA"/>
</dbReference>
<keyword evidence="2" id="KW-1185">Reference proteome</keyword>
<name>A0ACB6SHC6_9PLEO</name>
<organism evidence="1 2">
    <name type="scientific">Macroventuria anomochaeta</name>
    <dbReference type="NCBI Taxonomy" id="301207"/>
    <lineage>
        <taxon>Eukaryota</taxon>
        <taxon>Fungi</taxon>
        <taxon>Dikarya</taxon>
        <taxon>Ascomycota</taxon>
        <taxon>Pezizomycotina</taxon>
        <taxon>Dothideomycetes</taxon>
        <taxon>Pleosporomycetidae</taxon>
        <taxon>Pleosporales</taxon>
        <taxon>Pleosporineae</taxon>
        <taxon>Didymellaceae</taxon>
        <taxon>Macroventuria</taxon>
    </lineage>
</organism>
<dbReference type="Proteomes" id="UP000799754">
    <property type="component" value="Unassembled WGS sequence"/>
</dbReference>
<proteinExistence type="predicted"/>
<comment type="caution">
    <text evidence="1">The sequence shown here is derived from an EMBL/GenBank/DDBJ whole genome shotgun (WGS) entry which is preliminary data.</text>
</comment>
<reference evidence="1" key="1">
    <citation type="journal article" date="2020" name="Stud. Mycol.">
        <title>101 Dothideomycetes genomes: a test case for predicting lifestyles and emergence of pathogens.</title>
        <authorList>
            <person name="Haridas S."/>
            <person name="Albert R."/>
            <person name="Binder M."/>
            <person name="Bloem J."/>
            <person name="Labutti K."/>
            <person name="Salamov A."/>
            <person name="Andreopoulos B."/>
            <person name="Baker S."/>
            <person name="Barry K."/>
            <person name="Bills G."/>
            <person name="Bluhm B."/>
            <person name="Cannon C."/>
            <person name="Castanera R."/>
            <person name="Culley D."/>
            <person name="Daum C."/>
            <person name="Ezra D."/>
            <person name="Gonzalez J."/>
            <person name="Henrissat B."/>
            <person name="Kuo A."/>
            <person name="Liang C."/>
            <person name="Lipzen A."/>
            <person name="Lutzoni F."/>
            <person name="Magnuson J."/>
            <person name="Mondo S."/>
            <person name="Nolan M."/>
            <person name="Ohm R."/>
            <person name="Pangilinan J."/>
            <person name="Park H.-J."/>
            <person name="Ramirez L."/>
            <person name="Alfaro M."/>
            <person name="Sun H."/>
            <person name="Tritt A."/>
            <person name="Yoshinaga Y."/>
            <person name="Zwiers L.-H."/>
            <person name="Turgeon B."/>
            <person name="Goodwin S."/>
            <person name="Spatafora J."/>
            <person name="Crous P."/>
            <person name="Grigoriev I."/>
        </authorList>
    </citation>
    <scope>NUCLEOTIDE SEQUENCE</scope>
    <source>
        <strain evidence="1">CBS 525.71</strain>
    </source>
</reference>
<accession>A0ACB6SHC6</accession>